<organism evidence="4 5">
    <name type="scientific">Paractinoplanes atraurantiacus</name>
    <dbReference type="NCBI Taxonomy" id="1036182"/>
    <lineage>
        <taxon>Bacteria</taxon>
        <taxon>Bacillati</taxon>
        <taxon>Actinomycetota</taxon>
        <taxon>Actinomycetes</taxon>
        <taxon>Micromonosporales</taxon>
        <taxon>Micromonosporaceae</taxon>
        <taxon>Paractinoplanes</taxon>
    </lineage>
</organism>
<keyword evidence="3" id="KW-0732">Signal</keyword>
<feature type="signal peptide" evidence="3">
    <location>
        <begin position="1"/>
        <end position="23"/>
    </location>
</feature>
<name>A0A285JQA5_9ACTN</name>
<dbReference type="Proteomes" id="UP000219612">
    <property type="component" value="Unassembled WGS sequence"/>
</dbReference>
<keyword evidence="2" id="KW-1133">Transmembrane helix</keyword>
<sequence>MRRILVILAVAAALTLSAAPASAAGEGDDVVEVGLHQRVVQLVADGDRTCALTESGEVYCWGAGRPARRTAGNPTLLLVAIGALMVAAGLSMLLVSRSSPTTPRRAAATRPASTAPCSSADSSSAT</sequence>
<keyword evidence="5" id="KW-1185">Reference proteome</keyword>
<dbReference type="Gene3D" id="2.130.10.30">
    <property type="entry name" value="Regulator of chromosome condensation 1/beta-lactamase-inhibitor protein II"/>
    <property type="match status" value="1"/>
</dbReference>
<evidence type="ECO:0000256" key="1">
    <source>
        <dbReference type="SAM" id="MobiDB-lite"/>
    </source>
</evidence>
<keyword evidence="2" id="KW-0472">Membrane</keyword>
<dbReference type="Pfam" id="PF13540">
    <property type="entry name" value="RCC1_2"/>
    <property type="match status" value="1"/>
</dbReference>
<feature type="transmembrane region" description="Helical" evidence="2">
    <location>
        <begin position="75"/>
        <end position="95"/>
    </location>
</feature>
<dbReference type="EMBL" id="OBDY01000023">
    <property type="protein sequence ID" value="SNY62495.1"/>
    <property type="molecule type" value="Genomic_DNA"/>
</dbReference>
<feature type="region of interest" description="Disordered" evidence="1">
    <location>
        <begin position="100"/>
        <end position="126"/>
    </location>
</feature>
<reference evidence="4 5" key="1">
    <citation type="submission" date="2017-09" db="EMBL/GenBank/DDBJ databases">
        <authorList>
            <person name="Ehlers B."/>
            <person name="Leendertz F.H."/>
        </authorList>
    </citation>
    <scope>NUCLEOTIDE SEQUENCE [LARGE SCALE GENOMIC DNA]</scope>
    <source>
        <strain evidence="4 5">CGMCC 4.6857</strain>
    </source>
</reference>
<gene>
    <name evidence="4" type="ORF">SAMN05421748_123162</name>
</gene>
<dbReference type="AlphaFoldDB" id="A0A285JQA5"/>
<dbReference type="SUPFAM" id="SSF50985">
    <property type="entry name" value="RCC1/BLIP-II"/>
    <property type="match status" value="1"/>
</dbReference>
<dbReference type="InterPro" id="IPR009091">
    <property type="entry name" value="RCC1/BLIP-II"/>
</dbReference>
<dbReference type="OrthoDB" id="9796385at2"/>
<accession>A0A285JQA5</accession>
<protein>
    <submittedName>
        <fullName evidence="4">Regulator of chromosome condensation (RCC1) repeat-containing protein</fullName>
    </submittedName>
</protein>
<evidence type="ECO:0000313" key="4">
    <source>
        <dbReference type="EMBL" id="SNY62495.1"/>
    </source>
</evidence>
<keyword evidence="2" id="KW-0812">Transmembrane</keyword>
<proteinExistence type="predicted"/>
<evidence type="ECO:0000256" key="2">
    <source>
        <dbReference type="SAM" id="Phobius"/>
    </source>
</evidence>
<evidence type="ECO:0000256" key="3">
    <source>
        <dbReference type="SAM" id="SignalP"/>
    </source>
</evidence>
<feature type="chain" id="PRO_5012854696" evidence="3">
    <location>
        <begin position="24"/>
        <end position="126"/>
    </location>
</feature>
<dbReference type="RefSeq" id="WP_097326662.1">
    <property type="nucleotide sequence ID" value="NZ_OBDY01000023.1"/>
</dbReference>
<evidence type="ECO:0000313" key="5">
    <source>
        <dbReference type="Proteomes" id="UP000219612"/>
    </source>
</evidence>